<dbReference type="EC" id="3.5.1.25" evidence="10"/>
<evidence type="ECO:0000313" key="10">
    <source>
        <dbReference type="EMBL" id="RNJ48837.1"/>
    </source>
</evidence>
<feature type="binding site" evidence="7">
    <location>
        <position position="229"/>
    </location>
    <ligand>
        <name>substrate</name>
    </ligand>
</feature>
<evidence type="ECO:0000259" key="9">
    <source>
        <dbReference type="Pfam" id="PF01979"/>
    </source>
</evidence>
<dbReference type="RefSeq" id="WP_123174835.1">
    <property type="nucleotide sequence ID" value="NZ_QWDD01000001.1"/>
</dbReference>
<evidence type="ECO:0000256" key="2">
    <source>
        <dbReference type="ARBA" id="ARBA00022723"/>
    </source>
</evidence>
<evidence type="ECO:0000256" key="3">
    <source>
        <dbReference type="ARBA" id="ARBA00022801"/>
    </source>
</evidence>
<feature type="active site" description="Proton donor/acceptor" evidence="6">
    <location>
        <position position="274"/>
    </location>
</feature>
<dbReference type="GO" id="GO:0046872">
    <property type="term" value="F:metal ion binding"/>
    <property type="evidence" value="ECO:0007669"/>
    <property type="project" value="UniProtKB-KW"/>
</dbReference>
<dbReference type="SUPFAM" id="SSF51338">
    <property type="entry name" value="Composite domain of metallo-dependent hydrolases"/>
    <property type="match status" value="1"/>
</dbReference>
<dbReference type="Pfam" id="PF01979">
    <property type="entry name" value="Amidohydro_1"/>
    <property type="match status" value="1"/>
</dbReference>
<comment type="similarity">
    <text evidence="1 5">Belongs to the metallo-dependent hydrolases superfamily. NagA family.</text>
</comment>
<evidence type="ECO:0000256" key="5">
    <source>
        <dbReference type="PIRNR" id="PIRNR038994"/>
    </source>
</evidence>
<dbReference type="InterPro" id="IPR003764">
    <property type="entry name" value="GlcNAc_6-P_deAcase"/>
</dbReference>
<feature type="binding site" evidence="7">
    <location>
        <position position="253"/>
    </location>
    <ligand>
        <name>substrate</name>
    </ligand>
</feature>
<evidence type="ECO:0000313" key="11">
    <source>
        <dbReference type="Proteomes" id="UP000268623"/>
    </source>
</evidence>
<gene>
    <name evidence="10" type="primary">nagA</name>
    <name evidence="10" type="ORF">D1O30_03595</name>
</gene>
<dbReference type="Gene3D" id="3.20.20.140">
    <property type="entry name" value="Metal-dependent hydrolases"/>
    <property type="match status" value="1"/>
</dbReference>
<keyword evidence="3 5" id="KW-0378">Hydrolase</keyword>
<name>A0A3M9XKS1_9HYPH</name>
<dbReference type="Proteomes" id="UP000268623">
    <property type="component" value="Unassembled WGS sequence"/>
</dbReference>
<organism evidence="10 11">
    <name type="scientific">Methylocystis hirsuta</name>
    <dbReference type="NCBI Taxonomy" id="369798"/>
    <lineage>
        <taxon>Bacteria</taxon>
        <taxon>Pseudomonadati</taxon>
        <taxon>Pseudomonadota</taxon>
        <taxon>Alphaproteobacteria</taxon>
        <taxon>Hyphomicrobiales</taxon>
        <taxon>Methylocystaceae</taxon>
        <taxon>Methylocystis</taxon>
    </lineage>
</organism>
<dbReference type="OrthoDB" id="9776488at2"/>
<accession>A0A3M9XKS1</accession>
<feature type="binding site" evidence="8">
    <location>
        <position position="218"/>
    </location>
    <ligand>
        <name>Zn(2+)</name>
        <dbReference type="ChEBI" id="CHEBI:29105"/>
    </ligand>
</feature>
<protein>
    <submittedName>
        <fullName evidence="10">N-acetylglucosamine-6-phosphate deacetylase</fullName>
        <ecNumber evidence="10">3.5.1.25</ecNumber>
    </submittedName>
</protein>
<evidence type="ECO:0000256" key="6">
    <source>
        <dbReference type="PIRSR" id="PIRSR038994-1"/>
    </source>
</evidence>
<comment type="caution">
    <text evidence="10">The sequence shown here is derived from an EMBL/GenBank/DDBJ whole genome shotgun (WGS) entry which is preliminary data.</text>
</comment>
<sequence length="395" mass="41691">MNGCSRHAVAADVVFDGEKKHDDCAVVIEGQQIAALTRRSDLPSSMEVYNVPQGAWLAPGFIDIQVNGGGDVLFNAHPTPAALAKIAQAHRRYGVTSLLPTLITDSDEAMAAALGAVSAVMAREPGILGLHLEGPFLSPQKPGVHRREFIRRPQPHHRQMLGAFRAGVLLVTLAPEETPDGFIAELVAAGAKVSLGHSMATYEETRAAMAEGLTGFTHLFNAMRPLSAREPGPVAAALESPHAYYGMIVDGEHVAPAMLGLAMRGVGRPMLVSDAMPPVGGIKAEFDLLGARIMVRDGSCRTQEGALAGSSIEMASAVRNCVRLLGLPLEQALRCASCHPAEFLGLGRSLGRLAPGYRADMAAFDPTDISVSNAWVAGERSDYRRGASLVGLSHS</sequence>
<feature type="binding site" evidence="7">
    <location>
        <begin position="307"/>
        <end position="309"/>
    </location>
    <ligand>
        <name>substrate</name>
    </ligand>
</feature>
<reference evidence="10 11" key="1">
    <citation type="submission" date="2018-08" db="EMBL/GenBank/DDBJ databases">
        <title>Genome sequence of Methylocystis hirsuta CSC1, a methanotroph able to accumulate PHAs.</title>
        <authorList>
            <person name="Bordel S."/>
            <person name="Rodriguez E."/>
            <person name="Gancedo J."/>
            <person name="Munoz R."/>
        </authorList>
    </citation>
    <scope>NUCLEOTIDE SEQUENCE [LARGE SCALE GENOMIC DNA]</scope>
    <source>
        <strain evidence="10 11">CSC1</strain>
    </source>
</reference>
<dbReference type="SUPFAM" id="SSF51556">
    <property type="entry name" value="Metallo-dependent hydrolases"/>
    <property type="match status" value="1"/>
</dbReference>
<dbReference type="Gene3D" id="2.30.40.10">
    <property type="entry name" value="Urease, subunit C, domain 1"/>
    <property type="match status" value="1"/>
</dbReference>
<keyword evidence="4 5" id="KW-0119">Carbohydrate metabolism</keyword>
<dbReference type="InterPro" id="IPR006680">
    <property type="entry name" value="Amidohydro-rel"/>
</dbReference>
<evidence type="ECO:0000256" key="8">
    <source>
        <dbReference type="PIRSR" id="PIRSR038994-3"/>
    </source>
</evidence>
<evidence type="ECO:0000256" key="4">
    <source>
        <dbReference type="ARBA" id="ARBA00023277"/>
    </source>
</evidence>
<dbReference type="AlphaFoldDB" id="A0A3M9XKS1"/>
<evidence type="ECO:0000256" key="7">
    <source>
        <dbReference type="PIRSR" id="PIRSR038994-2"/>
    </source>
</evidence>
<dbReference type="CDD" id="cd00854">
    <property type="entry name" value="NagA"/>
    <property type="match status" value="1"/>
</dbReference>
<dbReference type="GO" id="GO:0006046">
    <property type="term" value="P:N-acetylglucosamine catabolic process"/>
    <property type="evidence" value="ECO:0007669"/>
    <property type="project" value="TreeGrafter"/>
</dbReference>
<feature type="binding site" evidence="7">
    <location>
        <position position="144"/>
    </location>
    <ligand>
        <name>substrate</name>
    </ligand>
</feature>
<keyword evidence="2 8" id="KW-0479">Metal-binding</keyword>
<feature type="binding site" evidence="7">
    <location>
        <begin position="221"/>
        <end position="222"/>
    </location>
    <ligand>
        <name>substrate</name>
    </ligand>
</feature>
<dbReference type="EMBL" id="QWDD01000001">
    <property type="protein sequence ID" value="RNJ48837.1"/>
    <property type="molecule type" value="Genomic_DNA"/>
</dbReference>
<proteinExistence type="inferred from homology"/>
<keyword evidence="11" id="KW-1185">Reference proteome</keyword>
<feature type="domain" description="Amidohydrolase-related" evidence="9">
    <location>
        <begin position="57"/>
        <end position="374"/>
    </location>
</feature>
<feature type="binding site" evidence="8">
    <location>
        <position position="197"/>
    </location>
    <ligand>
        <name>Zn(2+)</name>
        <dbReference type="ChEBI" id="CHEBI:29105"/>
    </ligand>
</feature>
<dbReference type="PIRSF" id="PIRSF038994">
    <property type="entry name" value="NagA"/>
    <property type="match status" value="1"/>
</dbReference>
<feature type="binding site" evidence="8">
    <location>
        <position position="133"/>
    </location>
    <ligand>
        <name>Zn(2+)</name>
        <dbReference type="ChEBI" id="CHEBI:29105"/>
    </ligand>
</feature>
<dbReference type="InterPro" id="IPR032466">
    <property type="entry name" value="Metal_Hydrolase"/>
</dbReference>
<comment type="cofactor">
    <cofactor evidence="8">
        <name>a divalent metal cation</name>
        <dbReference type="ChEBI" id="CHEBI:60240"/>
    </cofactor>
    <text evidence="8">Binds 1 divalent metal cation per subunit.</text>
</comment>
<dbReference type="NCBIfam" id="TIGR00221">
    <property type="entry name" value="nagA"/>
    <property type="match status" value="1"/>
</dbReference>
<dbReference type="InterPro" id="IPR011059">
    <property type="entry name" value="Metal-dep_hydrolase_composite"/>
</dbReference>
<dbReference type="PANTHER" id="PTHR11113:SF14">
    <property type="entry name" value="N-ACETYLGLUCOSAMINE-6-PHOSPHATE DEACETYLASE"/>
    <property type="match status" value="1"/>
</dbReference>
<dbReference type="GO" id="GO:0008448">
    <property type="term" value="F:N-acetylglucosamine-6-phosphate deacetylase activity"/>
    <property type="evidence" value="ECO:0007669"/>
    <property type="project" value="UniProtKB-EC"/>
</dbReference>
<evidence type="ECO:0000256" key="1">
    <source>
        <dbReference type="ARBA" id="ARBA00010716"/>
    </source>
</evidence>
<dbReference type="PANTHER" id="PTHR11113">
    <property type="entry name" value="N-ACETYLGLUCOSAMINE-6-PHOSPHATE DEACETYLASE"/>
    <property type="match status" value="1"/>
</dbReference>